<organism evidence="1 2">
    <name type="scientific">Aldrovandia affinis</name>
    <dbReference type="NCBI Taxonomy" id="143900"/>
    <lineage>
        <taxon>Eukaryota</taxon>
        <taxon>Metazoa</taxon>
        <taxon>Chordata</taxon>
        <taxon>Craniata</taxon>
        <taxon>Vertebrata</taxon>
        <taxon>Euteleostomi</taxon>
        <taxon>Actinopterygii</taxon>
        <taxon>Neopterygii</taxon>
        <taxon>Teleostei</taxon>
        <taxon>Notacanthiformes</taxon>
        <taxon>Halosauridae</taxon>
        <taxon>Aldrovandia</taxon>
    </lineage>
</organism>
<dbReference type="EMBL" id="JAINUG010000044">
    <property type="protein sequence ID" value="KAJ8406270.1"/>
    <property type="molecule type" value="Genomic_DNA"/>
</dbReference>
<keyword evidence="2" id="KW-1185">Reference proteome</keyword>
<gene>
    <name evidence="1" type="ORF">AAFF_G00305010</name>
</gene>
<evidence type="ECO:0000313" key="2">
    <source>
        <dbReference type="Proteomes" id="UP001221898"/>
    </source>
</evidence>
<dbReference type="Proteomes" id="UP001221898">
    <property type="component" value="Unassembled WGS sequence"/>
</dbReference>
<dbReference type="AlphaFoldDB" id="A0AAD7SPI0"/>
<protein>
    <submittedName>
        <fullName evidence="1">Uncharacterized protein</fullName>
    </submittedName>
</protein>
<reference evidence="1" key="1">
    <citation type="journal article" date="2023" name="Science">
        <title>Genome structures resolve the early diversification of teleost fishes.</title>
        <authorList>
            <person name="Parey E."/>
            <person name="Louis A."/>
            <person name="Montfort J."/>
            <person name="Bouchez O."/>
            <person name="Roques C."/>
            <person name="Iampietro C."/>
            <person name="Lluch J."/>
            <person name="Castinel A."/>
            <person name="Donnadieu C."/>
            <person name="Desvignes T."/>
            <person name="Floi Bucao C."/>
            <person name="Jouanno E."/>
            <person name="Wen M."/>
            <person name="Mejri S."/>
            <person name="Dirks R."/>
            <person name="Jansen H."/>
            <person name="Henkel C."/>
            <person name="Chen W.J."/>
            <person name="Zahm M."/>
            <person name="Cabau C."/>
            <person name="Klopp C."/>
            <person name="Thompson A.W."/>
            <person name="Robinson-Rechavi M."/>
            <person name="Braasch I."/>
            <person name="Lecointre G."/>
            <person name="Bobe J."/>
            <person name="Postlethwait J.H."/>
            <person name="Berthelot C."/>
            <person name="Roest Crollius H."/>
            <person name="Guiguen Y."/>
        </authorList>
    </citation>
    <scope>NUCLEOTIDE SEQUENCE</scope>
    <source>
        <strain evidence="1">NC1722</strain>
    </source>
</reference>
<proteinExistence type="predicted"/>
<name>A0AAD7SPI0_9TELE</name>
<accession>A0AAD7SPI0</accession>
<comment type="caution">
    <text evidence="1">The sequence shown here is derived from an EMBL/GenBank/DDBJ whole genome shotgun (WGS) entry which is preliminary data.</text>
</comment>
<evidence type="ECO:0000313" key="1">
    <source>
        <dbReference type="EMBL" id="KAJ8406270.1"/>
    </source>
</evidence>
<sequence length="92" mass="10332">MCKSYERRGEEVLGFKKSKNCKVMQLLNCLAAQNLRPTACIAPWVTARMTGVEPGRTKNKFCAWYPEPVSSICQRTANNISMEAGKTLKMLC</sequence>